<gene>
    <name evidence="7" type="ORF">CVT26_001318</name>
</gene>
<accession>A0A409YM59</accession>
<dbReference type="InterPro" id="IPR011009">
    <property type="entry name" value="Kinase-like_dom_sf"/>
</dbReference>
<evidence type="ECO:0000256" key="5">
    <source>
        <dbReference type="SAM" id="MobiDB-lite"/>
    </source>
</evidence>
<name>A0A409YM59_9AGAR</name>
<evidence type="ECO:0000313" key="7">
    <source>
        <dbReference type="EMBL" id="PPR04126.1"/>
    </source>
</evidence>
<evidence type="ECO:0000256" key="2">
    <source>
        <dbReference type="ARBA" id="ARBA00038271"/>
    </source>
</evidence>
<dbReference type="Gene3D" id="3.30.200.20">
    <property type="entry name" value="Phosphorylase Kinase, domain 1"/>
    <property type="match status" value="1"/>
</dbReference>
<dbReference type="SMART" id="SM00220">
    <property type="entry name" value="S_TKc"/>
    <property type="match status" value="1"/>
</dbReference>
<comment type="similarity">
    <text evidence="2">Belongs to the protein kinase superfamily. STE Ser/Thr protein kinase family. COT1 subfamily.</text>
</comment>
<feature type="region of interest" description="Disordered" evidence="5">
    <location>
        <begin position="659"/>
        <end position="687"/>
    </location>
</feature>
<proteinExistence type="inferred from homology"/>
<evidence type="ECO:0000256" key="1">
    <source>
        <dbReference type="ARBA" id="ARBA00022553"/>
    </source>
</evidence>
<feature type="region of interest" description="Disordered" evidence="5">
    <location>
        <begin position="353"/>
        <end position="374"/>
    </location>
</feature>
<protein>
    <recommendedName>
        <fullName evidence="6">Protein kinase domain-containing protein</fullName>
    </recommendedName>
</protein>
<keyword evidence="1" id="KW-0597">Phosphoprotein</keyword>
<evidence type="ECO:0000259" key="6">
    <source>
        <dbReference type="PROSITE" id="PS50011"/>
    </source>
</evidence>
<comment type="catalytic activity">
    <reaction evidence="3">
        <text>L-threonyl-[protein] + ATP = O-phospho-L-threonyl-[protein] + ADP + H(+)</text>
        <dbReference type="Rhea" id="RHEA:46608"/>
        <dbReference type="Rhea" id="RHEA-COMP:11060"/>
        <dbReference type="Rhea" id="RHEA-COMP:11605"/>
        <dbReference type="ChEBI" id="CHEBI:15378"/>
        <dbReference type="ChEBI" id="CHEBI:30013"/>
        <dbReference type="ChEBI" id="CHEBI:30616"/>
        <dbReference type="ChEBI" id="CHEBI:61977"/>
        <dbReference type="ChEBI" id="CHEBI:456216"/>
        <dbReference type="EC" id="2.7.11.1"/>
    </reaction>
</comment>
<dbReference type="InParanoid" id="A0A409YM59"/>
<feature type="domain" description="Protein kinase" evidence="6">
    <location>
        <begin position="26"/>
        <end position="324"/>
    </location>
</feature>
<dbReference type="Proteomes" id="UP000284706">
    <property type="component" value="Unassembled WGS sequence"/>
</dbReference>
<dbReference type="InterPro" id="IPR008271">
    <property type="entry name" value="Ser/Thr_kinase_AS"/>
</dbReference>
<keyword evidence="8" id="KW-1185">Reference proteome</keyword>
<dbReference type="PROSITE" id="PS00108">
    <property type="entry name" value="PROTEIN_KINASE_ST"/>
    <property type="match status" value="1"/>
</dbReference>
<evidence type="ECO:0000313" key="8">
    <source>
        <dbReference type="Proteomes" id="UP000284706"/>
    </source>
</evidence>
<organism evidence="7 8">
    <name type="scientific">Gymnopilus dilepis</name>
    <dbReference type="NCBI Taxonomy" id="231916"/>
    <lineage>
        <taxon>Eukaryota</taxon>
        <taxon>Fungi</taxon>
        <taxon>Dikarya</taxon>
        <taxon>Basidiomycota</taxon>
        <taxon>Agaricomycotina</taxon>
        <taxon>Agaricomycetes</taxon>
        <taxon>Agaricomycetidae</taxon>
        <taxon>Agaricales</taxon>
        <taxon>Agaricineae</taxon>
        <taxon>Hymenogastraceae</taxon>
        <taxon>Gymnopilus</taxon>
    </lineage>
</organism>
<dbReference type="InterPro" id="IPR000719">
    <property type="entry name" value="Prot_kinase_dom"/>
</dbReference>
<dbReference type="GO" id="GO:0005524">
    <property type="term" value="F:ATP binding"/>
    <property type="evidence" value="ECO:0007669"/>
    <property type="project" value="InterPro"/>
</dbReference>
<evidence type="ECO:0000256" key="3">
    <source>
        <dbReference type="ARBA" id="ARBA00047899"/>
    </source>
</evidence>
<feature type="compositionally biased region" description="Low complexity" evidence="5">
    <location>
        <begin position="834"/>
        <end position="843"/>
    </location>
</feature>
<feature type="region of interest" description="Disordered" evidence="5">
    <location>
        <begin position="557"/>
        <end position="642"/>
    </location>
</feature>
<reference evidence="7 8" key="1">
    <citation type="journal article" date="2018" name="Evol. Lett.">
        <title>Horizontal gene cluster transfer increased hallucinogenic mushroom diversity.</title>
        <authorList>
            <person name="Reynolds H.T."/>
            <person name="Vijayakumar V."/>
            <person name="Gluck-Thaler E."/>
            <person name="Korotkin H.B."/>
            <person name="Matheny P.B."/>
            <person name="Slot J.C."/>
        </authorList>
    </citation>
    <scope>NUCLEOTIDE SEQUENCE [LARGE SCALE GENOMIC DNA]</scope>
    <source>
        <strain evidence="7 8">SRW20</strain>
    </source>
</reference>
<sequence>MHGQSIIGRTAKTTEIDSLRFKDKDLNTVGTLEYGQYGVIDVVTCRLDNGVYVRKSIQKKFALRARDQCFPQFERDLLLQGVKTESAWVPHLLCAYQTPTHLNLVMDYAEGGTLWDVLESSPHDGRILESDLRWWAPQLVSAIHWCHSQGYAHRDVKPHNFVLTPDAHVLLIDFGSAAPLLPPKADGTQLIAKRYCLVPCGTCDYISPEILQAHEEALVAMEMEDEEDIVRFGKPQESEGYGVETDWWSLGAMLYEMAYGVAPFFANDIRQTYNRIMNHERSLRFDQKVQISHELQHFLHRLLTHAKQRLGRRNVMEITDHPLFDGIDWTTLPTQAAPPSLHLPQFVYSDPKPATVASDPEALPAQPEQETTESYSQGYPFSAFFQPSSSASPGLSILRPSPGSASMPSVLASSSRAASSFIGFSWGPKLDAFPEEPEDAAMDQEAAASVDQQSTPRPIIRTPLRQTPLSTNIDNTHQTLSVPRTWGPGTLTTPGLGLLHAYTTPVKPYALSHSSYATLPRTRTGTIRRTAPRRDVSDREAMKQLVDCVGMSARKKVLESGRKPKLLGARGPNGTGGTSGRKSGGDGTGTLKKELRFDKITTPIPGPDYSAASSARSASRSRSRSRSLSDFKPANFSNTHDESDIYAPQEVYSNFHQFDDASSTSSSDVGDAPPSPSPSPRPGSAMSMMSMTMMSRRSGSMTPTVSGYLSGGNGTGRLRSGSASGLLLVPGDRSVTTTMTATATSSSGPLLGTPTFSGARGTGKHEKDVIQLAQAPSSRRIDVGSTAASLLSSEKVKSRSRSASLLEPPALSPSNSQKASKAAVPPSPQPLTTPPSTHSSTPTAFTAMKEERRHSMEVDQPPSVRRRHNRSMTTDALLPGHLLGRLEERHAAMMRDIDDLEERIIQVSSSLLVGN</sequence>
<feature type="region of interest" description="Disordered" evidence="5">
    <location>
        <begin position="741"/>
        <end position="843"/>
    </location>
</feature>
<dbReference type="AlphaFoldDB" id="A0A409YM59"/>
<dbReference type="Pfam" id="PF00069">
    <property type="entry name" value="Pkinase"/>
    <property type="match status" value="1"/>
</dbReference>
<dbReference type="PANTHER" id="PTHR22988">
    <property type="entry name" value="MYOTONIC DYSTROPHY S/T KINASE-RELATED"/>
    <property type="match status" value="1"/>
</dbReference>
<dbReference type="EMBL" id="NHYE01000670">
    <property type="protein sequence ID" value="PPR04126.1"/>
    <property type="molecule type" value="Genomic_DNA"/>
</dbReference>
<dbReference type="GO" id="GO:0004674">
    <property type="term" value="F:protein serine/threonine kinase activity"/>
    <property type="evidence" value="ECO:0007669"/>
    <property type="project" value="UniProtKB-EC"/>
</dbReference>
<dbReference type="InterPro" id="IPR050839">
    <property type="entry name" value="Rho-assoc_Ser/Thr_Kinase"/>
</dbReference>
<dbReference type="SUPFAM" id="SSF56112">
    <property type="entry name" value="Protein kinase-like (PK-like)"/>
    <property type="match status" value="1"/>
</dbReference>
<dbReference type="PROSITE" id="PS50011">
    <property type="entry name" value="PROTEIN_KINASE_DOM"/>
    <property type="match status" value="1"/>
</dbReference>
<dbReference type="STRING" id="231916.A0A409YM59"/>
<comment type="catalytic activity">
    <reaction evidence="4">
        <text>L-seryl-[protein] + ATP = O-phospho-L-seryl-[protein] + ADP + H(+)</text>
        <dbReference type="Rhea" id="RHEA:17989"/>
        <dbReference type="Rhea" id="RHEA-COMP:9863"/>
        <dbReference type="Rhea" id="RHEA-COMP:11604"/>
        <dbReference type="ChEBI" id="CHEBI:15378"/>
        <dbReference type="ChEBI" id="CHEBI:29999"/>
        <dbReference type="ChEBI" id="CHEBI:30616"/>
        <dbReference type="ChEBI" id="CHEBI:83421"/>
        <dbReference type="ChEBI" id="CHEBI:456216"/>
        <dbReference type="EC" id="2.7.11.1"/>
    </reaction>
</comment>
<dbReference type="OrthoDB" id="3359639at2759"/>
<comment type="caution">
    <text evidence="7">The sequence shown here is derived from an EMBL/GenBank/DDBJ whole genome shotgun (WGS) entry which is preliminary data.</text>
</comment>
<evidence type="ECO:0000256" key="4">
    <source>
        <dbReference type="ARBA" id="ARBA00048679"/>
    </source>
</evidence>
<feature type="region of interest" description="Disordered" evidence="5">
    <location>
        <begin position="434"/>
        <end position="454"/>
    </location>
</feature>
<dbReference type="GO" id="GO:0005856">
    <property type="term" value="C:cytoskeleton"/>
    <property type="evidence" value="ECO:0007669"/>
    <property type="project" value="TreeGrafter"/>
</dbReference>
<dbReference type="GO" id="GO:0005737">
    <property type="term" value="C:cytoplasm"/>
    <property type="evidence" value="ECO:0007669"/>
    <property type="project" value="TreeGrafter"/>
</dbReference>
<dbReference type="GO" id="GO:0031032">
    <property type="term" value="P:actomyosin structure organization"/>
    <property type="evidence" value="ECO:0007669"/>
    <property type="project" value="TreeGrafter"/>
</dbReference>
<dbReference type="Gene3D" id="1.10.510.10">
    <property type="entry name" value="Transferase(Phosphotransferase) domain 1"/>
    <property type="match status" value="1"/>
</dbReference>
<dbReference type="PANTHER" id="PTHR22988:SF71">
    <property type="entry name" value="CITRON RHO-INTERACTING KINASE"/>
    <property type="match status" value="1"/>
</dbReference>